<dbReference type="Proteomes" id="UP001164746">
    <property type="component" value="Chromosome 7"/>
</dbReference>
<proteinExistence type="predicted"/>
<organism evidence="1 2">
    <name type="scientific">Mya arenaria</name>
    <name type="common">Soft-shell clam</name>
    <dbReference type="NCBI Taxonomy" id="6604"/>
    <lineage>
        <taxon>Eukaryota</taxon>
        <taxon>Metazoa</taxon>
        <taxon>Spiralia</taxon>
        <taxon>Lophotrochozoa</taxon>
        <taxon>Mollusca</taxon>
        <taxon>Bivalvia</taxon>
        <taxon>Autobranchia</taxon>
        <taxon>Heteroconchia</taxon>
        <taxon>Euheterodonta</taxon>
        <taxon>Imparidentia</taxon>
        <taxon>Neoheterodontei</taxon>
        <taxon>Myida</taxon>
        <taxon>Myoidea</taxon>
        <taxon>Myidae</taxon>
        <taxon>Mya</taxon>
    </lineage>
</organism>
<feature type="non-terminal residue" evidence="1">
    <location>
        <position position="1"/>
    </location>
</feature>
<protein>
    <submittedName>
        <fullName evidence="1">Uncharacterized protein</fullName>
    </submittedName>
</protein>
<gene>
    <name evidence="1" type="ORF">MAR_035531</name>
</gene>
<accession>A0ABY7EKS2</accession>
<keyword evidence="2" id="KW-1185">Reference proteome</keyword>
<name>A0ABY7EKS2_MYAAR</name>
<evidence type="ECO:0000313" key="1">
    <source>
        <dbReference type="EMBL" id="WAR10455.1"/>
    </source>
</evidence>
<dbReference type="EMBL" id="CP111018">
    <property type="protein sequence ID" value="WAR10455.1"/>
    <property type="molecule type" value="Genomic_DNA"/>
</dbReference>
<reference evidence="1" key="1">
    <citation type="submission" date="2022-11" db="EMBL/GenBank/DDBJ databases">
        <title>Centuries of genome instability and evolution in soft-shell clam transmissible cancer (bioRxiv).</title>
        <authorList>
            <person name="Hart S.F.M."/>
            <person name="Yonemitsu M.A."/>
            <person name="Giersch R.M."/>
            <person name="Beal B.F."/>
            <person name="Arriagada G."/>
            <person name="Davis B.W."/>
            <person name="Ostrander E.A."/>
            <person name="Goff S.P."/>
            <person name="Metzger M.J."/>
        </authorList>
    </citation>
    <scope>NUCLEOTIDE SEQUENCE</scope>
    <source>
        <strain evidence="1">MELC-2E11</strain>
        <tissue evidence="1">Siphon/mantle</tissue>
    </source>
</reference>
<sequence length="128" mass="14922">MCDEKTKWCHDVESKIDSFVDKNMSGHLYLMSRHFEKEVSDARSHLKEIKHKHTFKGCELKENKVILKCLFEDLEEVCEQQEEVTGSDDGNLNDVVASRTKISKTRRELTALLYQTKQDLDQSEKVSE</sequence>
<evidence type="ECO:0000313" key="2">
    <source>
        <dbReference type="Proteomes" id="UP001164746"/>
    </source>
</evidence>